<evidence type="ECO:0000313" key="7">
    <source>
        <dbReference type="EMBL" id="CDD57706.1"/>
    </source>
</evidence>
<dbReference type="PANTHER" id="PTHR31321">
    <property type="entry name" value="ACYL-COA THIOESTER HYDROLASE YBHC-RELATED"/>
    <property type="match status" value="1"/>
</dbReference>
<protein>
    <recommendedName>
        <fullName evidence="6">Pectinesterase catalytic domain-containing protein</fullName>
    </recommendedName>
</protein>
<name>R7B2J6_9FIRM</name>
<keyword evidence="5" id="KW-0472">Membrane</keyword>
<dbReference type="Proteomes" id="UP000018141">
    <property type="component" value="Unassembled WGS sequence"/>
</dbReference>
<feature type="compositionally biased region" description="Low complexity" evidence="4">
    <location>
        <begin position="1358"/>
        <end position="1380"/>
    </location>
</feature>
<dbReference type="GO" id="GO:0030599">
    <property type="term" value="F:pectinesterase activity"/>
    <property type="evidence" value="ECO:0007669"/>
    <property type="project" value="InterPro"/>
</dbReference>
<comment type="similarity">
    <text evidence="1">Belongs to the pectinesterase family.</text>
</comment>
<proteinExistence type="inferred from homology"/>
<dbReference type="InterPro" id="IPR012334">
    <property type="entry name" value="Pectin_lyas_fold"/>
</dbReference>
<dbReference type="GO" id="GO:0042545">
    <property type="term" value="P:cell wall modification"/>
    <property type="evidence" value="ECO:0007669"/>
    <property type="project" value="InterPro"/>
</dbReference>
<reference evidence="7" key="1">
    <citation type="submission" date="2012-11" db="EMBL/GenBank/DDBJ databases">
        <title>Dependencies among metagenomic species, viruses, plasmids and units of genetic variation.</title>
        <authorList>
            <person name="Nielsen H.B."/>
            <person name="Almeida M."/>
            <person name="Juncker A.S."/>
            <person name="Rasmussen S."/>
            <person name="Li J."/>
            <person name="Sunagawa S."/>
            <person name="Plichta D."/>
            <person name="Gautier L."/>
            <person name="Le Chatelier E."/>
            <person name="Peletier E."/>
            <person name="Bonde I."/>
            <person name="Nielsen T."/>
            <person name="Manichanh C."/>
            <person name="Arumugam M."/>
            <person name="Batto J."/>
            <person name="Santos M.B.Q.D."/>
            <person name="Blom N."/>
            <person name="Borruel N."/>
            <person name="Burgdorf K.S."/>
            <person name="Boumezbeur F."/>
            <person name="Casellas F."/>
            <person name="Dore J."/>
            <person name="Guarner F."/>
            <person name="Hansen T."/>
            <person name="Hildebrand F."/>
            <person name="Kaas R.S."/>
            <person name="Kennedy S."/>
            <person name="Kristiansen K."/>
            <person name="Kultima J.R."/>
            <person name="Leonard P."/>
            <person name="Levenez F."/>
            <person name="Lund O."/>
            <person name="Moumen B."/>
            <person name="Le Paslier D."/>
            <person name="Pons N."/>
            <person name="Pedersen O."/>
            <person name="Prifti E."/>
            <person name="Qin J."/>
            <person name="Raes J."/>
            <person name="Tap J."/>
            <person name="Tims S."/>
            <person name="Ussery D.W."/>
            <person name="Yamada T."/>
            <person name="MetaHit consortium"/>
            <person name="Renault P."/>
            <person name="Sicheritz-Ponten T."/>
            <person name="Bork P."/>
            <person name="Wang J."/>
            <person name="Brunak S."/>
            <person name="Ehrlich S.D."/>
        </authorList>
    </citation>
    <scope>NUCLEOTIDE SEQUENCE [LARGE SCALE GENOMIC DNA]</scope>
</reference>
<keyword evidence="3" id="KW-0063">Aspartyl esterase</keyword>
<dbReference type="PANTHER" id="PTHR31321:SF57">
    <property type="entry name" value="PECTINESTERASE 53-RELATED"/>
    <property type="match status" value="1"/>
</dbReference>
<dbReference type="Pfam" id="PF01095">
    <property type="entry name" value="Pectinesterase"/>
    <property type="match status" value="1"/>
</dbReference>
<keyword evidence="2" id="KW-0378">Hydrolase</keyword>
<keyword evidence="5" id="KW-1133">Transmembrane helix</keyword>
<dbReference type="InterPro" id="IPR000070">
    <property type="entry name" value="Pectinesterase_cat"/>
</dbReference>
<feature type="compositionally biased region" description="Low complexity" evidence="4">
    <location>
        <begin position="1559"/>
        <end position="1581"/>
    </location>
</feature>
<feature type="compositionally biased region" description="Basic and acidic residues" evidence="4">
    <location>
        <begin position="1345"/>
        <end position="1357"/>
    </location>
</feature>
<comment type="caution">
    <text evidence="7">The sequence shown here is derived from an EMBL/GenBank/DDBJ whole genome shotgun (WGS) entry which is preliminary data.</text>
</comment>
<feature type="region of interest" description="Disordered" evidence="4">
    <location>
        <begin position="1559"/>
        <end position="1586"/>
    </location>
</feature>
<evidence type="ECO:0000259" key="6">
    <source>
        <dbReference type="Pfam" id="PF01095"/>
    </source>
</evidence>
<feature type="domain" description="Pectinesterase catalytic" evidence="6">
    <location>
        <begin position="1118"/>
        <end position="1257"/>
    </location>
</feature>
<evidence type="ECO:0000256" key="4">
    <source>
        <dbReference type="SAM" id="MobiDB-lite"/>
    </source>
</evidence>
<keyword evidence="5" id="KW-0812">Transmembrane</keyword>
<evidence type="ECO:0000256" key="2">
    <source>
        <dbReference type="ARBA" id="ARBA00022801"/>
    </source>
</evidence>
<feature type="transmembrane region" description="Helical" evidence="5">
    <location>
        <begin position="1592"/>
        <end position="1611"/>
    </location>
</feature>
<dbReference type="SUPFAM" id="SSF51126">
    <property type="entry name" value="Pectin lyase-like"/>
    <property type="match status" value="1"/>
</dbReference>
<gene>
    <name evidence="7" type="ORF">BN656_01762</name>
</gene>
<evidence type="ECO:0000313" key="8">
    <source>
        <dbReference type="Proteomes" id="UP000018141"/>
    </source>
</evidence>
<dbReference type="Gene3D" id="2.160.20.10">
    <property type="entry name" value="Single-stranded right-handed beta-helix, Pectin lyase-like"/>
    <property type="match status" value="1"/>
</dbReference>
<evidence type="ECO:0000256" key="1">
    <source>
        <dbReference type="ARBA" id="ARBA00008891"/>
    </source>
</evidence>
<sequence>MKNGLKKKAGKVGALMLALSMIVGLMTSIPGGVFAIQAKAESYISEDTTIVYGTNGGDTTVLKGTYAAQGDALTAEDSTAADGAVKWTNAQYHSTNYGVVVKNGSSVAINVKGNTKISIVTSQYNTAGKMITAESTDNSGKLEVPDECKVAADKDKLTVNYTAGSEETATVTLKFGGTVYVSALIIEPVKEPTYLEAGTTTKVTFTGSIDTSKAGDYSDDLNDLTDSAYQPQASYLNAKDLKQANDAIVLSGAKYHGTGYGIYVPANTTLDVNVAGSATVTMIGSVYSDAADITAVSTDSKGRFENSAVSGKTDTDKTAITFKYTGKDNATLTFTFGGNTYVGNIVVAVDEAKEEPSTGLDTSKIDVWDFGAEALDTTKYNNNFTADVINSFYSVPGGTAKVNIASFTAKDAAGKDAVKFNDGGFSTTHRWRTTNTALTRYDAKSLTDKNGTTYMGYLYANKSSTEAVNLQVYLYTGDIFKAYLGSNGRAALYKLLAPSGDAAEFQYTAANKAEEATFYAAEEGWYTLWCTNEKLVCGRLTREHVPTVTVSGSVTAPASIPSGYKLVFTNTTTEGVTEADVNGGSYSVSLAGKYSYDVSLKDANGFVVSASCNNIALDASDMAKDINIEGVSLVTISGNVTGIDADKLGNMKLTFKSDNVFVPELNIDSTGAYTLKVEGGVTYTVSAEGVNDFTLDTTSISATSDTTKNIEFTKKPVYPVTVKVQGVADTTGANVTFTNINEDGYSYTFDINSSIELRDGQYSVKIGGIASVPVVQGATADVVVNGAGAEVTIPMYEVSAWDFAKLNSSNEITAINGVNYYVGLTLTSNIVVNKTYLLANGSSSDAVITVPNVKKGSEVTIEYCYSASFTAGDVTVDEKSGSTSRIDSVKITAPEDGDFVITTKTGSNASQTYFCSITVKEQAEYKSVLYVGTDKEFATVGDALDAARKMIRTPDQEVTIMIDPGNYEEMLVIDIPNIKLQNASKNPSIALNNKGVGIDENAVRITWYYGHGYTYYSMGSDCKYDAALLAANKANGYASFTNPGAGTTNGSYWNATVVINADGFSADGIIFENSFNQYVSAKSVEDVIEKQAGAKEGSAARSTMKTVGDTKVQEKEYVERAAALAIGNDVNQTYFNNCKFIGRQDTLYGGTGATAAFNKCDVLGGTDYIFGGMTAVFKSCNLVFNTNDQTDNGKKNDVGYITAPQQKSGRGYLMYECRVTSTTPGVDTASTKTSKPGYLGRPWQPGTGEAVFYKTTVDAADSYWNTDYSYGESMISAAGWLTSLGGESALCGEYGTIETAGVDNSAKRASWAKVFTKPELADGSAISVETFLGSWNPFGDDSGEEPEKPTKPEKPTEKPTNPTQPTTGGQQPSTQAPTTSDNVKVVPDENGEVPVKGVEVSSDVKFTDKDGKEIASGTVSIKAGAIADTDKSELQNKINNLISSDDVKGMKFVDINAIVNNVKVTVSNGTLTISIRIDDSIDYNSGSDIIRVFHKTDAGIVEHAVTKGDDRNISFKVNSLSPFAIVVSKGAEGGNNDDSDDGNDEKETTAQIVAVNPAQTVTQPAQTEQTTEASAEAASDQNVTSAKTGDTAPIALLAIIAGVCACAIAFSTKKRAR</sequence>
<accession>R7B2J6</accession>
<dbReference type="EMBL" id="CBHH010000052">
    <property type="protein sequence ID" value="CDD57706.1"/>
    <property type="molecule type" value="Genomic_DNA"/>
</dbReference>
<organism evidence="7 8">
    <name type="scientific">Bacteroides pectinophilus CAG:437</name>
    <dbReference type="NCBI Taxonomy" id="1263051"/>
    <lineage>
        <taxon>Bacteria</taxon>
        <taxon>Bacillati</taxon>
        <taxon>Bacillota</taxon>
        <taxon>Clostridia</taxon>
        <taxon>Eubacteriales</taxon>
    </lineage>
</organism>
<feature type="region of interest" description="Disordered" evidence="4">
    <location>
        <begin position="1332"/>
        <end position="1393"/>
    </location>
</feature>
<evidence type="ECO:0000256" key="5">
    <source>
        <dbReference type="SAM" id="Phobius"/>
    </source>
</evidence>
<evidence type="ECO:0000256" key="3">
    <source>
        <dbReference type="ARBA" id="ARBA00023085"/>
    </source>
</evidence>
<dbReference type="InterPro" id="IPR011050">
    <property type="entry name" value="Pectin_lyase_fold/virulence"/>
</dbReference>